<keyword evidence="2" id="KW-0732">Signal</keyword>
<sequence>MKKQLNRGIAGMLVAGMIVAGGGVAAKPVEAAAAVNAYPYTYTITSGDSLYQLANKYGVDLDKLIASYPLLNNPNWKPVTQKPVTQKPVTQKPVTQKPVTQKPVNTPPAGNAGSGSVVNQDAFAAQVVKLVNQERAKAGLPALVSDPALTRVAMDKAKDMYNNNYFSHTSPTYGSPFDMMRSYGIQYSYAGENIASGQQSPQQVMNSWMNSSGHRANIMSKNFKKIGVAYYKGEWVQMFIA</sequence>
<dbReference type="InterPro" id="IPR035940">
    <property type="entry name" value="CAP_sf"/>
</dbReference>
<dbReference type="EMBL" id="BMGR01000003">
    <property type="protein sequence ID" value="GGF96604.1"/>
    <property type="molecule type" value="Genomic_DNA"/>
</dbReference>
<dbReference type="InterPro" id="IPR014258">
    <property type="entry name" value="CAP_domain_YkwD-like"/>
</dbReference>
<dbReference type="NCBIfam" id="TIGR02909">
    <property type="entry name" value="spore_YkwD"/>
    <property type="match status" value="1"/>
</dbReference>
<proteinExistence type="predicted"/>
<dbReference type="InterPro" id="IPR018392">
    <property type="entry name" value="LysM"/>
</dbReference>
<evidence type="ECO:0000313" key="5">
    <source>
        <dbReference type="Proteomes" id="UP000644756"/>
    </source>
</evidence>
<dbReference type="RefSeq" id="WP_188529974.1">
    <property type="nucleotide sequence ID" value="NZ_BMGR01000003.1"/>
</dbReference>
<evidence type="ECO:0000256" key="2">
    <source>
        <dbReference type="SAM" id="SignalP"/>
    </source>
</evidence>
<dbReference type="InterPro" id="IPR036779">
    <property type="entry name" value="LysM_dom_sf"/>
</dbReference>
<feature type="domain" description="LysM" evidence="3">
    <location>
        <begin position="40"/>
        <end position="85"/>
    </location>
</feature>
<comment type="caution">
    <text evidence="4">The sequence shown here is derived from an EMBL/GenBank/DDBJ whole genome shotgun (WGS) entry which is preliminary data.</text>
</comment>
<feature type="region of interest" description="Disordered" evidence="1">
    <location>
        <begin position="79"/>
        <end position="115"/>
    </location>
</feature>
<dbReference type="SUPFAM" id="SSF55797">
    <property type="entry name" value="PR-1-like"/>
    <property type="match status" value="1"/>
</dbReference>
<dbReference type="PANTHER" id="PTHR31157:SF1">
    <property type="entry name" value="SCP DOMAIN-CONTAINING PROTEIN"/>
    <property type="match status" value="1"/>
</dbReference>
<dbReference type="AlphaFoldDB" id="A0A917FPY1"/>
<reference evidence="4" key="2">
    <citation type="submission" date="2020-09" db="EMBL/GenBank/DDBJ databases">
        <authorList>
            <person name="Sun Q."/>
            <person name="Zhou Y."/>
        </authorList>
    </citation>
    <scope>NUCLEOTIDE SEQUENCE</scope>
    <source>
        <strain evidence="4">CGMCC 1.12987</strain>
    </source>
</reference>
<organism evidence="4 5">
    <name type="scientific">Paenibacillus abyssi</name>
    <dbReference type="NCBI Taxonomy" id="1340531"/>
    <lineage>
        <taxon>Bacteria</taxon>
        <taxon>Bacillati</taxon>
        <taxon>Bacillota</taxon>
        <taxon>Bacilli</taxon>
        <taxon>Bacillales</taxon>
        <taxon>Paenibacillaceae</taxon>
        <taxon>Paenibacillus</taxon>
    </lineage>
</organism>
<protein>
    <recommendedName>
        <fullName evidence="3">LysM domain-containing protein</fullName>
    </recommendedName>
</protein>
<keyword evidence="5" id="KW-1185">Reference proteome</keyword>
<dbReference type="Pfam" id="PF00188">
    <property type="entry name" value="CAP"/>
    <property type="match status" value="1"/>
</dbReference>
<feature type="chain" id="PRO_5038338122" description="LysM domain-containing protein" evidence="2">
    <location>
        <begin position="27"/>
        <end position="241"/>
    </location>
</feature>
<dbReference type="Pfam" id="PF01476">
    <property type="entry name" value="LysM"/>
    <property type="match status" value="1"/>
</dbReference>
<accession>A0A917FPY1</accession>
<dbReference type="PROSITE" id="PS51782">
    <property type="entry name" value="LYSM"/>
    <property type="match status" value="1"/>
</dbReference>
<dbReference type="SMART" id="SM00257">
    <property type="entry name" value="LysM"/>
    <property type="match status" value="1"/>
</dbReference>
<dbReference type="SUPFAM" id="SSF54106">
    <property type="entry name" value="LysM domain"/>
    <property type="match status" value="1"/>
</dbReference>
<gene>
    <name evidence="4" type="ORF">GCM10010916_12300</name>
</gene>
<name>A0A917FPY1_9BACL</name>
<evidence type="ECO:0000259" key="3">
    <source>
        <dbReference type="PROSITE" id="PS51782"/>
    </source>
</evidence>
<dbReference type="CDD" id="cd00118">
    <property type="entry name" value="LysM"/>
    <property type="match status" value="1"/>
</dbReference>
<dbReference type="InterPro" id="IPR014044">
    <property type="entry name" value="CAP_dom"/>
</dbReference>
<evidence type="ECO:0000313" key="4">
    <source>
        <dbReference type="EMBL" id="GGF96604.1"/>
    </source>
</evidence>
<evidence type="ECO:0000256" key="1">
    <source>
        <dbReference type="SAM" id="MobiDB-lite"/>
    </source>
</evidence>
<dbReference type="Proteomes" id="UP000644756">
    <property type="component" value="Unassembled WGS sequence"/>
</dbReference>
<feature type="compositionally biased region" description="Polar residues" evidence="1">
    <location>
        <begin position="82"/>
        <end position="104"/>
    </location>
</feature>
<feature type="signal peptide" evidence="2">
    <location>
        <begin position="1"/>
        <end position="26"/>
    </location>
</feature>
<dbReference type="Gene3D" id="3.40.33.10">
    <property type="entry name" value="CAP"/>
    <property type="match status" value="1"/>
</dbReference>
<dbReference type="PANTHER" id="PTHR31157">
    <property type="entry name" value="SCP DOMAIN-CONTAINING PROTEIN"/>
    <property type="match status" value="1"/>
</dbReference>
<reference evidence="4" key="1">
    <citation type="journal article" date="2014" name="Int. J. Syst. Evol. Microbiol.">
        <title>Complete genome sequence of Corynebacterium casei LMG S-19264T (=DSM 44701T), isolated from a smear-ripened cheese.</title>
        <authorList>
            <consortium name="US DOE Joint Genome Institute (JGI-PGF)"/>
            <person name="Walter F."/>
            <person name="Albersmeier A."/>
            <person name="Kalinowski J."/>
            <person name="Ruckert C."/>
        </authorList>
    </citation>
    <scope>NUCLEOTIDE SEQUENCE</scope>
    <source>
        <strain evidence="4">CGMCC 1.12987</strain>
    </source>
</reference>
<dbReference type="CDD" id="cd05379">
    <property type="entry name" value="CAP_bacterial"/>
    <property type="match status" value="1"/>
</dbReference>